<evidence type="ECO:0000256" key="5">
    <source>
        <dbReference type="ARBA" id="ARBA00023136"/>
    </source>
</evidence>
<reference evidence="8 9" key="1">
    <citation type="submission" date="2018-06" db="EMBL/GenBank/DDBJ databases">
        <title>Complete genome of Desulfovibrio marinus P48SEP.</title>
        <authorList>
            <person name="Crispim J.S."/>
            <person name="Vidigal P.M.P."/>
            <person name="Silva L.C.F."/>
            <person name="Araujo L.C."/>
            <person name="Laguardia C.N."/>
            <person name="Dias R.S."/>
            <person name="Sousa M.P."/>
            <person name="Paula S.O."/>
            <person name="Silva C."/>
        </authorList>
    </citation>
    <scope>NUCLEOTIDE SEQUENCE [LARGE SCALE GENOMIC DNA]</scope>
    <source>
        <strain evidence="8 9">P48SEP</strain>
    </source>
</reference>
<dbReference type="GO" id="GO:0016887">
    <property type="term" value="F:ATP hydrolysis activity"/>
    <property type="evidence" value="ECO:0007669"/>
    <property type="project" value="InterPro"/>
</dbReference>
<evidence type="ECO:0000313" key="9">
    <source>
        <dbReference type="Proteomes" id="UP000434052"/>
    </source>
</evidence>
<dbReference type="CDD" id="cd03259">
    <property type="entry name" value="ABC_Carb_Solutes_like"/>
    <property type="match status" value="1"/>
</dbReference>
<evidence type="ECO:0000256" key="3">
    <source>
        <dbReference type="ARBA" id="ARBA00022741"/>
    </source>
</evidence>
<dbReference type="PROSITE" id="PS50893">
    <property type="entry name" value="ABC_TRANSPORTER_2"/>
    <property type="match status" value="1"/>
</dbReference>
<dbReference type="InterPro" id="IPR027417">
    <property type="entry name" value="P-loop_NTPase"/>
</dbReference>
<evidence type="ECO:0000259" key="6">
    <source>
        <dbReference type="PROSITE" id="PS50893"/>
    </source>
</evidence>
<name>A0A6P1ZE91_9BACT</name>
<dbReference type="Gene3D" id="2.40.50.140">
    <property type="entry name" value="Nucleic acid-binding proteins"/>
    <property type="match status" value="1"/>
</dbReference>
<dbReference type="OrthoDB" id="9809450at2"/>
<protein>
    <submittedName>
        <fullName evidence="8">ABC transporter ATP-binding protein</fullName>
    </submittedName>
</protein>
<dbReference type="RefSeq" id="WP_144306555.1">
    <property type="nucleotide sequence ID" value="NZ_CP039543.1"/>
</dbReference>
<dbReference type="FunFam" id="3.40.50.300:FF:000042">
    <property type="entry name" value="Maltose/maltodextrin ABC transporter, ATP-binding protein"/>
    <property type="match status" value="1"/>
</dbReference>
<dbReference type="Gene3D" id="2.40.50.100">
    <property type="match status" value="1"/>
</dbReference>
<dbReference type="InterPro" id="IPR003439">
    <property type="entry name" value="ABC_transporter-like_ATP-bd"/>
</dbReference>
<dbReference type="SUPFAM" id="SSF52540">
    <property type="entry name" value="P-loop containing nucleoside triphosphate hydrolases"/>
    <property type="match status" value="1"/>
</dbReference>
<dbReference type="SMART" id="SM00382">
    <property type="entry name" value="AAA"/>
    <property type="match status" value="1"/>
</dbReference>
<gene>
    <name evidence="8" type="ORF">DQK91_16810</name>
    <name evidence="7" type="ORF">E8L03_18740</name>
</gene>
<dbReference type="GO" id="GO:0055052">
    <property type="term" value="C:ATP-binding cassette (ABC) transporter complex, substrate-binding subunit-containing"/>
    <property type="evidence" value="ECO:0007669"/>
    <property type="project" value="TreeGrafter"/>
</dbReference>
<dbReference type="Proteomes" id="UP000434052">
    <property type="component" value="Unassembled WGS sequence"/>
</dbReference>
<dbReference type="InterPro" id="IPR003593">
    <property type="entry name" value="AAA+_ATPase"/>
</dbReference>
<evidence type="ECO:0000256" key="1">
    <source>
        <dbReference type="ARBA" id="ARBA00022448"/>
    </source>
</evidence>
<keyword evidence="5" id="KW-0472">Membrane</keyword>
<proteinExistence type="predicted"/>
<dbReference type="GO" id="GO:0005524">
    <property type="term" value="F:ATP binding"/>
    <property type="evidence" value="ECO:0007669"/>
    <property type="project" value="UniProtKB-KW"/>
</dbReference>
<dbReference type="InterPro" id="IPR015853">
    <property type="entry name" value="ABC_transpr_FbpC"/>
</dbReference>
<organism evidence="8 9">
    <name type="scientific">Oceanidesulfovibrio marinus</name>
    <dbReference type="NCBI Taxonomy" id="370038"/>
    <lineage>
        <taxon>Bacteria</taxon>
        <taxon>Pseudomonadati</taxon>
        <taxon>Thermodesulfobacteriota</taxon>
        <taxon>Desulfovibrionia</taxon>
        <taxon>Desulfovibrionales</taxon>
        <taxon>Desulfovibrionaceae</taxon>
        <taxon>Oceanidesulfovibrio</taxon>
    </lineage>
</organism>
<dbReference type="SUPFAM" id="SSF50331">
    <property type="entry name" value="MOP-like"/>
    <property type="match status" value="1"/>
</dbReference>
<evidence type="ECO:0000313" key="7">
    <source>
        <dbReference type="EMBL" id="QJT10826.1"/>
    </source>
</evidence>
<sequence>MARIELETIAHSYMPRPAGPDDYALKSIHTVWEDGGAYAVLGPSGCGKTTMLNIISGLLTPSEGRILFDGKDVTTLPPEKRNIAQVFQFPVLYDTMTVEKNLAFPLKNRKVPAHEVDRRVKEVAEILDLKHLLKKRAAGLAADAKQKISLGRGLVRSDVAAILFDEPLTVIDPHLKWQLRRKLKDIHSQFGLTLIYVTHDQVEAMTFADKVVVMYEGEIVQIGTPQELFEEPAHTFVGYFIGSPGMNILPCTLDNGRAVVNGGSVPLDPKLADAAAKAEGTLEMGIRPMYLGVSMQPVEDGMEGRVTMVEDQGSYRIVTVALSDHVLKASVQPSLPVAEGACWVSFPPERTKLFAAGKLLRAG</sequence>
<evidence type="ECO:0000256" key="2">
    <source>
        <dbReference type="ARBA" id="ARBA00022475"/>
    </source>
</evidence>
<dbReference type="Pfam" id="PF17912">
    <property type="entry name" value="OB_MalK"/>
    <property type="match status" value="1"/>
</dbReference>
<keyword evidence="1" id="KW-0813">Transport</keyword>
<feature type="domain" description="ABC transporter" evidence="6">
    <location>
        <begin position="4"/>
        <end position="241"/>
    </location>
</feature>
<dbReference type="InterPro" id="IPR008995">
    <property type="entry name" value="Mo/tungstate-bd_C_term_dom"/>
</dbReference>
<dbReference type="PANTHER" id="PTHR43875">
    <property type="entry name" value="MALTODEXTRIN IMPORT ATP-BINDING PROTEIN MSMX"/>
    <property type="match status" value="1"/>
</dbReference>
<accession>A0A6P1ZE91</accession>
<keyword evidence="4 8" id="KW-0067">ATP-binding</keyword>
<evidence type="ECO:0000313" key="10">
    <source>
        <dbReference type="Proteomes" id="UP000503251"/>
    </source>
</evidence>
<dbReference type="InterPro" id="IPR012340">
    <property type="entry name" value="NA-bd_OB-fold"/>
</dbReference>
<evidence type="ECO:0000313" key="8">
    <source>
        <dbReference type="EMBL" id="TVM31868.1"/>
    </source>
</evidence>
<dbReference type="Pfam" id="PF00005">
    <property type="entry name" value="ABC_tran"/>
    <property type="match status" value="1"/>
</dbReference>
<dbReference type="GO" id="GO:0015408">
    <property type="term" value="F:ABC-type ferric iron transporter activity"/>
    <property type="evidence" value="ECO:0007669"/>
    <property type="project" value="InterPro"/>
</dbReference>
<dbReference type="EMBL" id="CP039543">
    <property type="protein sequence ID" value="QJT10826.1"/>
    <property type="molecule type" value="Genomic_DNA"/>
</dbReference>
<dbReference type="InterPro" id="IPR047641">
    <property type="entry name" value="ABC_transpr_MalK/UgpC-like"/>
</dbReference>
<dbReference type="InterPro" id="IPR040582">
    <property type="entry name" value="OB_MalK-like"/>
</dbReference>
<reference evidence="7 10" key="2">
    <citation type="submission" date="2019-04" db="EMBL/GenBank/DDBJ databases">
        <title>Isolation and culture of sulfate reducing bacteria from the cold seep of the South China Sea.</title>
        <authorList>
            <person name="Sun C."/>
            <person name="Liu R."/>
        </authorList>
    </citation>
    <scope>NUCLEOTIDE SEQUENCE [LARGE SCALE GENOMIC DNA]</scope>
    <source>
        <strain evidence="7 10">CS1</strain>
    </source>
</reference>
<keyword evidence="2" id="KW-1003">Cell membrane</keyword>
<dbReference type="Proteomes" id="UP000503251">
    <property type="component" value="Chromosome"/>
</dbReference>
<keyword evidence="3" id="KW-0547">Nucleotide-binding</keyword>
<evidence type="ECO:0000256" key="4">
    <source>
        <dbReference type="ARBA" id="ARBA00022840"/>
    </source>
</evidence>
<dbReference type="PANTHER" id="PTHR43875:SF14">
    <property type="entry name" value="ABC TRANSPORTER ATP-BINDING PROTEIN"/>
    <property type="match status" value="1"/>
</dbReference>
<dbReference type="Gene3D" id="3.40.50.300">
    <property type="entry name" value="P-loop containing nucleotide triphosphate hydrolases"/>
    <property type="match status" value="1"/>
</dbReference>
<dbReference type="AlphaFoldDB" id="A0A6P1ZE91"/>
<dbReference type="EMBL" id="QMIF01000013">
    <property type="protein sequence ID" value="TVM31868.1"/>
    <property type="molecule type" value="Genomic_DNA"/>
</dbReference>
<keyword evidence="10" id="KW-1185">Reference proteome</keyword>